<dbReference type="AlphaFoldDB" id="A0A8X7BRZ7"/>
<name>A0A8X7BRZ7_9ARAC</name>
<evidence type="ECO:0000313" key="2">
    <source>
        <dbReference type="Proteomes" id="UP000886998"/>
    </source>
</evidence>
<sequence length="113" mass="12979">MSVLFVSEEKYLPARRDYSKQSLKKVINVLLVTIRRQFPKEILPDSMPPSLSPFALMEIPDSRCLTKSLQTYIIPRGLTAGTQFKSPKDHPGTQYKYLYLIGIRTQFFSSYGT</sequence>
<evidence type="ECO:0000313" key="1">
    <source>
        <dbReference type="EMBL" id="GFY42586.1"/>
    </source>
</evidence>
<dbReference type="Proteomes" id="UP000886998">
    <property type="component" value="Unassembled WGS sequence"/>
</dbReference>
<accession>A0A8X7BRZ7</accession>
<dbReference type="EMBL" id="BMAV01003168">
    <property type="protein sequence ID" value="GFY42586.1"/>
    <property type="molecule type" value="Genomic_DNA"/>
</dbReference>
<gene>
    <name evidence="1" type="ORF">TNIN_473621</name>
</gene>
<proteinExistence type="predicted"/>
<keyword evidence="2" id="KW-1185">Reference proteome</keyword>
<organism evidence="1 2">
    <name type="scientific">Trichonephila inaurata madagascariensis</name>
    <dbReference type="NCBI Taxonomy" id="2747483"/>
    <lineage>
        <taxon>Eukaryota</taxon>
        <taxon>Metazoa</taxon>
        <taxon>Ecdysozoa</taxon>
        <taxon>Arthropoda</taxon>
        <taxon>Chelicerata</taxon>
        <taxon>Arachnida</taxon>
        <taxon>Araneae</taxon>
        <taxon>Araneomorphae</taxon>
        <taxon>Entelegynae</taxon>
        <taxon>Araneoidea</taxon>
        <taxon>Nephilidae</taxon>
        <taxon>Trichonephila</taxon>
        <taxon>Trichonephila inaurata</taxon>
    </lineage>
</organism>
<comment type="caution">
    <text evidence="1">The sequence shown here is derived from an EMBL/GenBank/DDBJ whole genome shotgun (WGS) entry which is preliminary data.</text>
</comment>
<protein>
    <submittedName>
        <fullName evidence="1">Uncharacterized protein</fullName>
    </submittedName>
</protein>
<reference evidence="1" key="1">
    <citation type="submission" date="2020-08" db="EMBL/GenBank/DDBJ databases">
        <title>Multicomponent nature underlies the extraordinary mechanical properties of spider dragline silk.</title>
        <authorList>
            <person name="Kono N."/>
            <person name="Nakamura H."/>
            <person name="Mori M."/>
            <person name="Yoshida Y."/>
            <person name="Ohtoshi R."/>
            <person name="Malay A.D."/>
            <person name="Moran D.A.P."/>
            <person name="Tomita M."/>
            <person name="Numata K."/>
            <person name="Arakawa K."/>
        </authorList>
    </citation>
    <scope>NUCLEOTIDE SEQUENCE</scope>
</reference>